<comment type="caution">
    <text evidence="2">The sequence shown here is derived from an EMBL/GenBank/DDBJ whole genome shotgun (WGS) entry which is preliminary data.</text>
</comment>
<sequence>MSSESSSQKPPQQRQAQTSTTTENPLEPFYEQLLKLSFSDSVTAIEHCRDLCAQYGFTVKQEASAHRNIYVFCSREGQPDSQRKKSNPKRKRPSKRCDCRWRVVLHQQNGNWEFRKSLNPEAAFHNHELLRPEEVDRSWPQDVIDMIYELARTQLPTADIRAKVQAEFPDISWNERRFYNRLSEERQKIRLRETTARTRKLSSLWARICSAAAGSEELTNYVEAELYKLSLATCQLGRLDPQSLHDPVIENEETTTSSSSASSSAQQQQRQQSQSATTTTTTTSSSGNNTNTNSSNKLPEAPKGFTSVVIPKSTYFIKTHNQRDRASKRQRIAAVSTPNTQTTSTTTAAPAAAGSSHLAPHPQQQQQHQTATTPFVYQYGGMTLPTTTAMPNYEFQYQSYPAAAAAAMQHHVSGLFDNRTPPAPSTGPTAGEAAAGADQQQQQQQHSAAAAAAAVAAAENMRRGSHHDLYQQHPLYPHQQHHHRLILPARTPSNTTNELLLHHHRHPEHPPETPMPGQPPPPPPPQ</sequence>
<feature type="region of interest" description="Disordered" evidence="1">
    <location>
        <begin position="503"/>
        <end position="526"/>
    </location>
</feature>
<feature type="region of interest" description="Disordered" evidence="1">
    <location>
        <begin position="319"/>
        <end position="368"/>
    </location>
</feature>
<dbReference type="Proteomes" id="UP001234581">
    <property type="component" value="Unassembled WGS sequence"/>
</dbReference>
<dbReference type="GeneID" id="83208196"/>
<name>A0AAD7Y4A4_9FUNG</name>
<feature type="region of interest" description="Disordered" evidence="1">
    <location>
        <begin position="250"/>
        <end position="304"/>
    </location>
</feature>
<feature type="compositionally biased region" description="Pro residues" evidence="1">
    <location>
        <begin position="512"/>
        <end position="526"/>
    </location>
</feature>
<feature type="region of interest" description="Disordered" evidence="1">
    <location>
        <begin position="415"/>
        <end position="464"/>
    </location>
</feature>
<dbReference type="AlphaFoldDB" id="A0AAD7Y4A4"/>
<feature type="region of interest" description="Disordered" evidence="1">
    <location>
        <begin position="1"/>
        <end position="24"/>
    </location>
</feature>
<reference evidence="2 3" key="1">
    <citation type="submission" date="2023-03" db="EMBL/GenBank/DDBJ databases">
        <title>Genome sequence of Lichtheimia ornata CBS 291.66.</title>
        <authorList>
            <person name="Mohabir J.T."/>
            <person name="Shea T.P."/>
            <person name="Kurbessoian T."/>
            <person name="Berby B."/>
            <person name="Fontaine J."/>
            <person name="Livny J."/>
            <person name="Gnirke A."/>
            <person name="Stajich J.E."/>
            <person name="Cuomo C.A."/>
        </authorList>
    </citation>
    <scope>NUCLEOTIDE SEQUENCE [LARGE SCALE GENOMIC DNA]</scope>
    <source>
        <strain evidence="2">CBS 291.66</strain>
    </source>
</reference>
<evidence type="ECO:0000313" key="2">
    <source>
        <dbReference type="EMBL" id="KAJ8663532.1"/>
    </source>
</evidence>
<feature type="compositionally biased region" description="Low complexity" evidence="1">
    <location>
        <begin position="334"/>
        <end position="368"/>
    </location>
</feature>
<evidence type="ECO:0000256" key="1">
    <source>
        <dbReference type="SAM" id="MobiDB-lite"/>
    </source>
</evidence>
<feature type="compositionally biased region" description="Low complexity" evidence="1">
    <location>
        <begin position="1"/>
        <end position="19"/>
    </location>
</feature>
<evidence type="ECO:0000313" key="3">
    <source>
        <dbReference type="Proteomes" id="UP001234581"/>
    </source>
</evidence>
<keyword evidence="3" id="KW-1185">Reference proteome</keyword>
<feature type="compositionally biased region" description="Low complexity" evidence="1">
    <location>
        <begin position="426"/>
        <end position="458"/>
    </location>
</feature>
<accession>A0AAD7Y4A4</accession>
<proteinExistence type="predicted"/>
<dbReference type="EMBL" id="JARTCD010000002">
    <property type="protein sequence ID" value="KAJ8663532.1"/>
    <property type="molecule type" value="Genomic_DNA"/>
</dbReference>
<gene>
    <name evidence="2" type="ORF">O0I10_000775</name>
</gene>
<protein>
    <recommendedName>
        <fullName evidence="4">FAR1 domain-containing protein</fullName>
    </recommendedName>
</protein>
<feature type="compositionally biased region" description="Low complexity" evidence="1">
    <location>
        <begin position="254"/>
        <end position="296"/>
    </location>
</feature>
<evidence type="ECO:0008006" key="4">
    <source>
        <dbReference type="Google" id="ProtNLM"/>
    </source>
</evidence>
<organism evidence="2 3">
    <name type="scientific">Lichtheimia ornata</name>
    <dbReference type="NCBI Taxonomy" id="688661"/>
    <lineage>
        <taxon>Eukaryota</taxon>
        <taxon>Fungi</taxon>
        <taxon>Fungi incertae sedis</taxon>
        <taxon>Mucoromycota</taxon>
        <taxon>Mucoromycotina</taxon>
        <taxon>Mucoromycetes</taxon>
        <taxon>Mucorales</taxon>
        <taxon>Lichtheimiaceae</taxon>
        <taxon>Lichtheimia</taxon>
    </lineage>
</organism>
<dbReference type="RefSeq" id="XP_058348444.1">
    <property type="nucleotide sequence ID" value="XM_058480880.1"/>
</dbReference>